<evidence type="ECO:0000313" key="2">
    <source>
        <dbReference type="Proteomes" id="UP000177310"/>
    </source>
</evidence>
<accession>A0A1G1YJD5</accession>
<dbReference type="AlphaFoldDB" id="A0A1G1YJD5"/>
<protein>
    <submittedName>
        <fullName evidence="1">Uncharacterized protein</fullName>
    </submittedName>
</protein>
<evidence type="ECO:0000313" key="1">
    <source>
        <dbReference type="EMBL" id="OGY52409.1"/>
    </source>
</evidence>
<organism evidence="1 2">
    <name type="scientific">Candidatus Buchananbacteria bacterium RIFCSPHIGHO2_02_FULL_56_16</name>
    <dbReference type="NCBI Taxonomy" id="1797542"/>
    <lineage>
        <taxon>Bacteria</taxon>
        <taxon>Candidatus Buchananiibacteriota</taxon>
    </lineage>
</organism>
<sequence length="60" mass="6831">MKDSSHHLAKEELLEYARALHDYPPEKGFCLDTFNACIERTGLQAVPQQGARFQMEPIPT</sequence>
<name>A0A1G1YJD5_9BACT</name>
<proteinExistence type="predicted"/>
<dbReference type="Proteomes" id="UP000177310">
    <property type="component" value="Unassembled WGS sequence"/>
</dbReference>
<dbReference type="EMBL" id="MHIL01000004">
    <property type="protein sequence ID" value="OGY52409.1"/>
    <property type="molecule type" value="Genomic_DNA"/>
</dbReference>
<gene>
    <name evidence="1" type="ORF">A3J59_00680</name>
</gene>
<reference evidence="1 2" key="1">
    <citation type="journal article" date="2016" name="Nat. Commun.">
        <title>Thousands of microbial genomes shed light on interconnected biogeochemical processes in an aquifer system.</title>
        <authorList>
            <person name="Anantharaman K."/>
            <person name="Brown C.T."/>
            <person name="Hug L.A."/>
            <person name="Sharon I."/>
            <person name="Castelle C.J."/>
            <person name="Probst A.J."/>
            <person name="Thomas B.C."/>
            <person name="Singh A."/>
            <person name="Wilkins M.J."/>
            <person name="Karaoz U."/>
            <person name="Brodie E.L."/>
            <person name="Williams K.H."/>
            <person name="Hubbard S.S."/>
            <person name="Banfield J.F."/>
        </authorList>
    </citation>
    <scope>NUCLEOTIDE SEQUENCE [LARGE SCALE GENOMIC DNA]</scope>
</reference>
<comment type="caution">
    <text evidence="1">The sequence shown here is derived from an EMBL/GenBank/DDBJ whole genome shotgun (WGS) entry which is preliminary data.</text>
</comment>